<gene>
    <name evidence="2" type="ORF">PtA15_4A446</name>
</gene>
<reference evidence="2" key="1">
    <citation type="submission" date="2022-10" db="EMBL/GenBank/DDBJ databases">
        <title>Puccinia triticina Genome sequencing and assembly.</title>
        <authorList>
            <person name="Li C."/>
        </authorList>
    </citation>
    <scope>NUCLEOTIDE SEQUENCE</scope>
    <source>
        <strain evidence="2">Pt15</strain>
    </source>
</reference>
<keyword evidence="1" id="KW-0732">Signal</keyword>
<dbReference type="RefSeq" id="XP_053019550.1">
    <property type="nucleotide sequence ID" value="XM_053168330.1"/>
</dbReference>
<dbReference type="GeneID" id="77809225"/>
<dbReference type="Proteomes" id="UP001164743">
    <property type="component" value="Chromosome 4A"/>
</dbReference>
<proteinExistence type="predicted"/>
<evidence type="ECO:0000313" key="2">
    <source>
        <dbReference type="EMBL" id="WAQ83995.1"/>
    </source>
</evidence>
<name>A0ABY7CFX8_9BASI</name>
<dbReference type="Pfam" id="PF24987">
    <property type="entry name" value="HEAT_EF3_N"/>
    <property type="match status" value="1"/>
</dbReference>
<sequence>MSNLLSLPMLIIVNPWALHVILPVLLNQIATTGEWQLKTGALNVLDVLVINAADQMFKAMPKIKVACTSLTKSCALFSNKEIENFIPALISALINPVKETLELSLVDLLAAVHSKGSKNLGQKIIISLPVPKRLHPRVLRAGMGGLLYQNPSVKDAKRDALQLKFTVHL</sequence>
<accession>A0ABY7CFX8</accession>
<feature type="chain" id="PRO_5046526321" evidence="1">
    <location>
        <begin position="33"/>
        <end position="169"/>
    </location>
</feature>
<dbReference type="EMBL" id="CP110424">
    <property type="protein sequence ID" value="WAQ83995.1"/>
    <property type="molecule type" value="Genomic_DNA"/>
</dbReference>
<organism evidence="2 3">
    <name type="scientific">Puccinia triticina</name>
    <dbReference type="NCBI Taxonomy" id="208348"/>
    <lineage>
        <taxon>Eukaryota</taxon>
        <taxon>Fungi</taxon>
        <taxon>Dikarya</taxon>
        <taxon>Basidiomycota</taxon>
        <taxon>Pucciniomycotina</taxon>
        <taxon>Pucciniomycetes</taxon>
        <taxon>Pucciniales</taxon>
        <taxon>Pucciniaceae</taxon>
        <taxon>Puccinia</taxon>
    </lineage>
</organism>
<evidence type="ECO:0000313" key="3">
    <source>
        <dbReference type="Proteomes" id="UP001164743"/>
    </source>
</evidence>
<protein>
    <submittedName>
        <fullName evidence="2">Uncharacterized protein</fullName>
    </submittedName>
</protein>
<dbReference type="SUPFAM" id="SSF48371">
    <property type="entry name" value="ARM repeat"/>
    <property type="match status" value="1"/>
</dbReference>
<feature type="signal peptide" evidence="1">
    <location>
        <begin position="1"/>
        <end position="32"/>
    </location>
</feature>
<dbReference type="Gene3D" id="1.25.10.10">
    <property type="entry name" value="Leucine-rich Repeat Variant"/>
    <property type="match status" value="1"/>
</dbReference>
<evidence type="ECO:0000256" key="1">
    <source>
        <dbReference type="SAM" id="SignalP"/>
    </source>
</evidence>
<dbReference type="InterPro" id="IPR011989">
    <property type="entry name" value="ARM-like"/>
</dbReference>
<dbReference type="InterPro" id="IPR016024">
    <property type="entry name" value="ARM-type_fold"/>
</dbReference>
<keyword evidence="3" id="KW-1185">Reference proteome</keyword>